<evidence type="ECO:0000313" key="3">
    <source>
        <dbReference type="EMBL" id="CAF9938735.1"/>
    </source>
</evidence>
<feature type="compositionally biased region" description="Polar residues" evidence="2">
    <location>
        <begin position="8"/>
        <end position="36"/>
    </location>
</feature>
<feature type="coiled-coil region" evidence="1">
    <location>
        <begin position="522"/>
        <end position="556"/>
    </location>
</feature>
<organism evidence="3 4">
    <name type="scientific">Heterodermia speciosa</name>
    <dbReference type="NCBI Taxonomy" id="116794"/>
    <lineage>
        <taxon>Eukaryota</taxon>
        <taxon>Fungi</taxon>
        <taxon>Dikarya</taxon>
        <taxon>Ascomycota</taxon>
        <taxon>Pezizomycotina</taxon>
        <taxon>Lecanoromycetes</taxon>
        <taxon>OSLEUM clade</taxon>
        <taxon>Lecanoromycetidae</taxon>
        <taxon>Caliciales</taxon>
        <taxon>Physciaceae</taxon>
        <taxon>Heterodermia</taxon>
    </lineage>
</organism>
<comment type="caution">
    <text evidence="3">The sequence shown here is derived from an EMBL/GenBank/DDBJ whole genome shotgun (WGS) entry which is preliminary data.</text>
</comment>
<feature type="region of interest" description="Disordered" evidence="2">
    <location>
        <begin position="1"/>
        <end position="40"/>
    </location>
</feature>
<evidence type="ECO:0000313" key="4">
    <source>
        <dbReference type="Proteomes" id="UP000664521"/>
    </source>
</evidence>
<accession>A0A8H3PEN2</accession>
<feature type="region of interest" description="Disordered" evidence="2">
    <location>
        <begin position="86"/>
        <end position="106"/>
    </location>
</feature>
<dbReference type="Proteomes" id="UP000664521">
    <property type="component" value="Unassembled WGS sequence"/>
</dbReference>
<feature type="coiled-coil region" evidence="1">
    <location>
        <begin position="137"/>
        <end position="192"/>
    </location>
</feature>
<protein>
    <submittedName>
        <fullName evidence="3">Uncharacterized protein</fullName>
    </submittedName>
</protein>
<evidence type="ECO:0000256" key="2">
    <source>
        <dbReference type="SAM" id="MobiDB-lite"/>
    </source>
</evidence>
<sequence length="650" mass="75261">MIDRRQVKLSSAQSLSSIPKRSELSSFRKTAKQSVPLSEGEDSSFQLEKVFLSGDEADFDVQSLHRHQFRHANIIKNLIDAMNQPSQASSQAEYSKHFSQQQRRNRKQRRFFIKPLNIVDENEEIIVADFHDFIDTVENIVKEHKKYVKRVKNLKQKNSKLTAKNQELDLVVDTLKKNKKVFEAKIVKSRKEKHKLMNALAKTQSDFDESRNANNAKQISIDTLNIEINGLLRKQKKQPATQASATFKQTFAASSSDEDINDVINRVKSTHQSTSITRVKGTARSLVFDRIELSSAHPYDSLEELMDDLSLHYSDDNKKATAMLKLRDSSSEQRYDEDFTNFVARLNGIMNPAEFTDTQKIHHLRELMLFRLRINTVALIGIKNYRLYIKNCIEIVNNLMQVDFKNEHQSTYKSKKKFTRFDKNRDSKKGKKHEFTSFSEIKKQTRKLNNRKKKKSELARLDRAIKTMIIEKNVCADCFESDHFSIDKNRSCKSQSPKTEVEAKTKLARLLRFEKLDAFEQRRARRLKLRALRKKIRKLEEAIEQDTSRLATVKLASFSLNSVSIVPNERQMDWNVKVAVKHGTIKALTLIDFGVSARAHVDRKYVKQHKLSTAELTKSIKLKLANGFFVKDITHAAKIELLLNDHHAQL</sequence>
<name>A0A8H3PEN2_9LECA</name>
<keyword evidence="1" id="KW-0175">Coiled coil</keyword>
<dbReference type="AlphaFoldDB" id="A0A8H3PEN2"/>
<reference evidence="3" key="1">
    <citation type="submission" date="2021-03" db="EMBL/GenBank/DDBJ databases">
        <authorList>
            <person name="Tagirdzhanova G."/>
        </authorList>
    </citation>
    <scope>NUCLEOTIDE SEQUENCE</scope>
</reference>
<proteinExistence type="predicted"/>
<gene>
    <name evidence="3" type="ORF">HETSPECPRED_001176</name>
</gene>
<evidence type="ECO:0000256" key="1">
    <source>
        <dbReference type="SAM" id="Coils"/>
    </source>
</evidence>
<dbReference type="EMBL" id="CAJPDS010000118">
    <property type="protein sequence ID" value="CAF9938735.1"/>
    <property type="molecule type" value="Genomic_DNA"/>
</dbReference>
<keyword evidence="4" id="KW-1185">Reference proteome</keyword>
<feature type="compositionally biased region" description="Polar residues" evidence="2">
    <location>
        <begin position="86"/>
        <end position="99"/>
    </location>
</feature>